<feature type="binding site" evidence="9">
    <location>
        <position position="244"/>
    </location>
    <ligand>
        <name>substrate</name>
    </ligand>
</feature>
<dbReference type="STRING" id="679897.HMU06430"/>
<feature type="binding site" evidence="9">
    <location>
        <begin position="15"/>
        <end position="17"/>
    </location>
    <ligand>
        <name>substrate</name>
    </ligand>
</feature>
<dbReference type="GO" id="GO:0005829">
    <property type="term" value="C:cytosol"/>
    <property type="evidence" value="ECO:0007669"/>
    <property type="project" value="TreeGrafter"/>
</dbReference>
<dbReference type="Pfam" id="PF01979">
    <property type="entry name" value="Amidohydro_1"/>
    <property type="match status" value="1"/>
</dbReference>
<feature type="binding site" description="via carbamate group" evidence="9">
    <location>
        <position position="95"/>
    </location>
    <ligand>
        <name>Zn(2+)</name>
        <dbReference type="ChEBI" id="CHEBI:29105"/>
        <label>2</label>
    </ligand>
</feature>
<evidence type="ECO:0000313" key="13">
    <source>
        <dbReference type="Proteomes" id="UP000001522"/>
    </source>
</evidence>
<feature type="binding site" evidence="9">
    <location>
        <position position="255"/>
    </location>
    <ligand>
        <name>substrate</name>
    </ligand>
</feature>
<dbReference type="NCBIfam" id="TIGR00856">
    <property type="entry name" value="pyrC_dimer"/>
    <property type="match status" value="1"/>
</dbReference>
<keyword evidence="7 9" id="KW-0862">Zinc</keyword>
<feature type="binding site" description="via carbamate group" evidence="9">
    <location>
        <position position="95"/>
    </location>
    <ligand>
        <name>Zn(2+)</name>
        <dbReference type="ChEBI" id="CHEBI:29105"/>
        <label>1</label>
    </ligand>
</feature>
<dbReference type="GO" id="GO:0044205">
    <property type="term" value="P:'de novo' UMP biosynthetic process"/>
    <property type="evidence" value="ECO:0007669"/>
    <property type="project" value="UniProtKB-UniRule"/>
</dbReference>
<dbReference type="PANTHER" id="PTHR43137">
    <property type="entry name" value="DIHYDROOROTASE"/>
    <property type="match status" value="1"/>
</dbReference>
<protein>
    <recommendedName>
        <fullName evidence="4 9">Dihydroorotase</fullName>
        <shortName evidence="9">DHOase</shortName>
        <ecNumber evidence="4 9">3.5.2.3</ecNumber>
    </recommendedName>
</protein>
<feature type="binding site" evidence="9">
    <location>
        <position position="15"/>
    </location>
    <ligand>
        <name>Zn(2+)</name>
        <dbReference type="ChEBI" id="CHEBI:29105"/>
        <label>1</label>
    </ligand>
</feature>
<dbReference type="GO" id="GO:0008270">
    <property type="term" value="F:zinc ion binding"/>
    <property type="evidence" value="ECO:0007669"/>
    <property type="project" value="UniProtKB-UniRule"/>
</dbReference>
<comment type="function">
    <text evidence="1 9">Catalyzes the reversible cyclization of carbamoyl aspartate to dihydroorotate.</text>
</comment>
<dbReference type="GO" id="GO:0004151">
    <property type="term" value="F:dihydroorotase activity"/>
    <property type="evidence" value="ECO:0007669"/>
    <property type="project" value="UniProtKB-UniRule"/>
</dbReference>
<dbReference type="PROSITE" id="PS00483">
    <property type="entry name" value="DIHYDROOROTASE_2"/>
    <property type="match status" value="1"/>
</dbReference>
<dbReference type="HOGENOM" id="CLU_041558_0_0_7"/>
<dbReference type="InterPro" id="IPR006680">
    <property type="entry name" value="Amidohydro-rel"/>
</dbReference>
<organism evidence="12 13">
    <name type="scientific">Helicobacter mustelae (strain ATCC 43772 / CCUG 25715 / CIP 103759 / LMG 18044 / NCTC 12198 / R85-136P)</name>
    <name type="common">Campylobacter mustelae</name>
    <dbReference type="NCBI Taxonomy" id="679897"/>
    <lineage>
        <taxon>Bacteria</taxon>
        <taxon>Pseudomonadati</taxon>
        <taxon>Campylobacterota</taxon>
        <taxon>Epsilonproteobacteria</taxon>
        <taxon>Campylobacterales</taxon>
        <taxon>Helicobacteraceae</taxon>
        <taxon>Helicobacter</taxon>
    </lineage>
</organism>
<dbReference type="SUPFAM" id="SSF51556">
    <property type="entry name" value="Metallo-dependent hydrolases"/>
    <property type="match status" value="1"/>
</dbReference>
<evidence type="ECO:0000256" key="9">
    <source>
        <dbReference type="HAMAP-Rule" id="MF_00219"/>
    </source>
</evidence>
<dbReference type="GO" id="GO:0006207">
    <property type="term" value="P:'de novo' pyrimidine nucleobase biosynthetic process"/>
    <property type="evidence" value="ECO:0007669"/>
    <property type="project" value="TreeGrafter"/>
</dbReference>
<dbReference type="Gene3D" id="3.20.20.140">
    <property type="entry name" value="Metal-dependent hydrolases"/>
    <property type="match status" value="1"/>
</dbReference>
<name>D3UHC9_HELM1</name>
<keyword evidence="13" id="KW-1185">Reference proteome</keyword>
<proteinExistence type="inferred from homology"/>
<feature type="active site" evidence="9">
    <location>
        <position position="240"/>
    </location>
</feature>
<dbReference type="AlphaFoldDB" id="D3UHC9"/>
<dbReference type="EMBL" id="FN555004">
    <property type="protein sequence ID" value="CBG39901.1"/>
    <property type="molecule type" value="Genomic_DNA"/>
</dbReference>
<evidence type="ECO:0000256" key="8">
    <source>
        <dbReference type="ARBA" id="ARBA00022975"/>
    </source>
</evidence>
<keyword evidence="8 9" id="KW-0665">Pyrimidine biosynthesis</keyword>
<keyword evidence="5 9" id="KW-0479">Metal-binding</keyword>
<evidence type="ECO:0000256" key="7">
    <source>
        <dbReference type="ARBA" id="ARBA00022833"/>
    </source>
</evidence>
<dbReference type="PANTHER" id="PTHR43137:SF1">
    <property type="entry name" value="DIHYDROOROTASE"/>
    <property type="match status" value="1"/>
</dbReference>
<dbReference type="InterPro" id="IPR004721">
    <property type="entry name" value="DHOdimr"/>
</dbReference>
<dbReference type="PIRSF" id="PIRSF001237">
    <property type="entry name" value="DHOdimr"/>
    <property type="match status" value="1"/>
</dbReference>
<evidence type="ECO:0000256" key="1">
    <source>
        <dbReference type="ARBA" id="ARBA00002368"/>
    </source>
</evidence>
<feature type="modified residue" description="N6-carboxylysine" evidence="9">
    <location>
        <position position="95"/>
    </location>
</feature>
<feature type="binding site" evidence="9">
    <location>
        <position position="134"/>
    </location>
    <ligand>
        <name>Zn(2+)</name>
        <dbReference type="ChEBI" id="CHEBI:29105"/>
        <label>2</label>
    </ligand>
</feature>
<comment type="similarity">
    <text evidence="3 9 10">Belongs to the metallo-dependent hydrolases superfamily. DHOase family. Class II DHOase subfamily.</text>
</comment>
<feature type="binding site" evidence="9">
    <location>
        <position position="13"/>
    </location>
    <ligand>
        <name>Zn(2+)</name>
        <dbReference type="ChEBI" id="CHEBI:29105"/>
        <label>1</label>
    </ligand>
</feature>
<dbReference type="UniPathway" id="UPA00070">
    <property type="reaction ID" value="UER00117"/>
</dbReference>
<comment type="subunit">
    <text evidence="9">Homodimer.</text>
</comment>
<feature type="binding site" evidence="9">
    <location>
        <position position="134"/>
    </location>
    <ligand>
        <name>substrate</name>
    </ligand>
</feature>
<comment type="cofactor">
    <cofactor evidence="9 10">
        <name>Zn(2+)</name>
        <dbReference type="ChEBI" id="CHEBI:29105"/>
    </cofactor>
    <text evidence="9 10">Binds 2 Zn(2+) ions per subunit.</text>
</comment>
<comment type="catalytic activity">
    <reaction evidence="9 10">
        <text>(S)-dihydroorotate + H2O = N-carbamoyl-L-aspartate + H(+)</text>
        <dbReference type="Rhea" id="RHEA:24296"/>
        <dbReference type="ChEBI" id="CHEBI:15377"/>
        <dbReference type="ChEBI" id="CHEBI:15378"/>
        <dbReference type="ChEBI" id="CHEBI:30864"/>
        <dbReference type="ChEBI" id="CHEBI:32814"/>
        <dbReference type="EC" id="3.5.2.3"/>
    </reaction>
</comment>
<evidence type="ECO:0000313" key="12">
    <source>
        <dbReference type="EMBL" id="CBG39901.1"/>
    </source>
</evidence>
<feature type="binding site" evidence="9">
    <location>
        <position position="41"/>
    </location>
    <ligand>
        <name>substrate</name>
    </ligand>
</feature>
<feature type="domain" description="Amidohydrolase-related" evidence="11">
    <location>
        <begin position="11"/>
        <end position="293"/>
    </location>
</feature>
<dbReference type="HAMAP" id="MF_00219">
    <property type="entry name" value="PyrC_classII"/>
    <property type="match status" value="1"/>
</dbReference>
<dbReference type="Proteomes" id="UP000001522">
    <property type="component" value="Chromosome"/>
</dbReference>
<keyword evidence="6 9" id="KW-0378">Hydrolase</keyword>
<gene>
    <name evidence="9 12" type="primary">pyrC</name>
    <name evidence="12" type="ordered locus">HMU06430</name>
</gene>
<dbReference type="RefSeq" id="WP_013022984.1">
    <property type="nucleotide sequence ID" value="NC_013949.1"/>
</dbReference>
<evidence type="ECO:0000256" key="6">
    <source>
        <dbReference type="ARBA" id="ARBA00022801"/>
    </source>
</evidence>
<feature type="binding site" evidence="9">
    <location>
        <position position="168"/>
    </location>
    <ligand>
        <name>Zn(2+)</name>
        <dbReference type="ChEBI" id="CHEBI:29105"/>
        <label>2</label>
    </ligand>
</feature>
<evidence type="ECO:0000256" key="4">
    <source>
        <dbReference type="ARBA" id="ARBA00012860"/>
    </source>
</evidence>
<comment type="pathway">
    <text evidence="2 9 10">Pyrimidine metabolism; UMP biosynthesis via de novo pathway; (S)-dihydroorotate from bicarbonate: step 3/3.</text>
</comment>
<reference evidence="12 13" key="1">
    <citation type="journal article" date="2010" name="BMC Genomics">
        <title>Comparative genomics and proteomics of Helicobacter mustelae, an ulcerogenic and carcinogenic gastric pathogen.</title>
        <authorList>
            <person name="O'Toole P.W."/>
            <person name="Snelling W.J."/>
            <person name="Canchaya C."/>
            <person name="Forde B.M."/>
            <person name="Hardie K.R."/>
            <person name="Josenhans C."/>
            <person name="Graham R.L.J."/>
            <person name="McMullan G."/>
            <person name="Parkhill J."/>
            <person name="Belda E."/>
            <person name="Bentley S.D."/>
        </authorList>
    </citation>
    <scope>NUCLEOTIDE SEQUENCE [LARGE SCALE GENOMIC DNA]</scope>
    <source>
        <strain evidence="13">ATCC 43772 / LMG 18044 / NCTC 12198 / 12198</strain>
    </source>
</reference>
<feature type="binding site" evidence="9">
    <location>
        <position position="240"/>
    </location>
    <ligand>
        <name>Zn(2+)</name>
        <dbReference type="ChEBI" id="CHEBI:29105"/>
        <label>1</label>
    </ligand>
</feature>
<dbReference type="EC" id="3.5.2.3" evidence="4 9"/>
<evidence type="ECO:0000256" key="3">
    <source>
        <dbReference type="ARBA" id="ARBA00005631"/>
    </source>
</evidence>
<evidence type="ECO:0000256" key="5">
    <source>
        <dbReference type="ARBA" id="ARBA00022723"/>
    </source>
</evidence>
<sequence>MQNFSLKNPLDMHLHLREGDMLASVLPYTSKSFAAGVIMPNLKTPVCTTKDAKNYESQIRALAPDFQPLMTLYITQGLHAKELEVARASSYKILKLYPKGATTNSSDGIQNILDAQVLEVLEIAQELGFILSIHGESNGFSMDREYEFASVFTTLAKCYPKLKIIIEHMSDHRSIRLLEDFENIFATLTLHHITMDLDDLLGKNLSPHHFCKPILKTKKDKEKLLELALSAHPKVCFGSDSAPHLLQSKLQNGAAGIFSAPCLLESLITLFEEHGALENLQAFVSDNAIKNYQITLEKERIFDFQKTPCTIPKAVKTKDGEIIPLHAEKSLPWSRV</sequence>
<dbReference type="InterPro" id="IPR002195">
    <property type="entry name" value="Dihydroorotase_CS"/>
</dbReference>
<dbReference type="InterPro" id="IPR032466">
    <property type="entry name" value="Metal_Hydrolase"/>
</dbReference>
<comment type="caution">
    <text evidence="9">Lacks conserved residue(s) required for the propagation of feature annotation.</text>
</comment>
<dbReference type="KEGG" id="hms:HMU06430"/>
<evidence type="ECO:0000256" key="2">
    <source>
        <dbReference type="ARBA" id="ARBA00004880"/>
    </source>
</evidence>
<evidence type="ECO:0000256" key="10">
    <source>
        <dbReference type="RuleBase" id="RU003440"/>
    </source>
</evidence>
<evidence type="ECO:0000259" key="11">
    <source>
        <dbReference type="Pfam" id="PF01979"/>
    </source>
</evidence>
<dbReference type="eggNOG" id="COG0418">
    <property type="taxonomic scope" value="Bacteria"/>
</dbReference>
<accession>D3UHC9</accession>
<dbReference type="PROSITE" id="PS00482">
    <property type="entry name" value="DIHYDROOROTASE_1"/>
    <property type="match status" value="1"/>
</dbReference>